<dbReference type="Proteomes" id="UP000254282">
    <property type="component" value="Unassembled WGS sequence"/>
</dbReference>
<dbReference type="RefSeq" id="WP_115619278.1">
    <property type="nucleotide sequence ID" value="NZ_UFVR01000004.1"/>
</dbReference>
<dbReference type="Pfam" id="PF00857">
    <property type="entry name" value="Isochorismatase"/>
    <property type="match status" value="1"/>
</dbReference>
<feature type="domain" description="Isochorismatase-like" evidence="2">
    <location>
        <begin position="4"/>
        <end position="146"/>
    </location>
</feature>
<sequence>MSKALIIVDIQNDYFENGAMELVGSLKASENAKKILSKFRNEKLPIVHIQHLSVAPGSFFFLPETEGQKIHDHVKPLENEKVIEKYYPNSFRETELLEYLQSHQVTDLAFVGMMTHMCIDATVRAAKDLGFNCTVIGDATATKDLEINGSNAIAADVQTAFLAGLNFFYAEVKMTKDYIVI</sequence>
<keyword evidence="1" id="KW-0378">Hydrolase</keyword>
<evidence type="ECO:0000256" key="1">
    <source>
        <dbReference type="ARBA" id="ARBA00022801"/>
    </source>
</evidence>
<dbReference type="Gene3D" id="3.40.50.850">
    <property type="entry name" value="Isochorismatase-like"/>
    <property type="match status" value="1"/>
</dbReference>
<protein>
    <submittedName>
        <fullName evidence="3">Nicotinamidase/pyrazinamidase</fullName>
    </submittedName>
</protein>
<dbReference type="EMBL" id="UFVR01000004">
    <property type="protein sequence ID" value="SUX44295.1"/>
    <property type="molecule type" value="Genomic_DNA"/>
</dbReference>
<name>A0A381FCK7_9FLAO</name>
<dbReference type="AlphaFoldDB" id="A0A381FCK7"/>
<dbReference type="InterPro" id="IPR000868">
    <property type="entry name" value="Isochorismatase-like_dom"/>
</dbReference>
<dbReference type="SUPFAM" id="SSF52499">
    <property type="entry name" value="Isochorismatase-like hydrolases"/>
    <property type="match status" value="1"/>
</dbReference>
<evidence type="ECO:0000313" key="3">
    <source>
        <dbReference type="EMBL" id="SUX44295.1"/>
    </source>
</evidence>
<reference evidence="3 4" key="1">
    <citation type="submission" date="2018-06" db="EMBL/GenBank/DDBJ databases">
        <authorList>
            <consortium name="Pathogen Informatics"/>
            <person name="Doyle S."/>
        </authorList>
    </citation>
    <scope>NUCLEOTIDE SEQUENCE [LARGE SCALE GENOMIC DNA]</scope>
    <source>
        <strain evidence="3 4">NCTC13532</strain>
    </source>
</reference>
<proteinExistence type="predicted"/>
<dbReference type="InterPro" id="IPR050272">
    <property type="entry name" value="Isochorismatase-like_hydrls"/>
</dbReference>
<evidence type="ECO:0000259" key="2">
    <source>
        <dbReference type="Pfam" id="PF00857"/>
    </source>
</evidence>
<evidence type="ECO:0000313" key="4">
    <source>
        <dbReference type="Proteomes" id="UP000254282"/>
    </source>
</evidence>
<organism evidence="3 4">
    <name type="scientific">Chryseobacterium indoltheticum</name>
    <dbReference type="NCBI Taxonomy" id="254"/>
    <lineage>
        <taxon>Bacteria</taxon>
        <taxon>Pseudomonadati</taxon>
        <taxon>Bacteroidota</taxon>
        <taxon>Flavobacteriia</taxon>
        <taxon>Flavobacteriales</taxon>
        <taxon>Weeksellaceae</taxon>
        <taxon>Chryseobacterium group</taxon>
        <taxon>Chryseobacterium</taxon>
    </lineage>
</organism>
<gene>
    <name evidence="3" type="ORF">NCTC13532_00741</name>
</gene>
<dbReference type="PANTHER" id="PTHR43540">
    <property type="entry name" value="PEROXYUREIDOACRYLATE/UREIDOACRYLATE AMIDOHYDROLASE-RELATED"/>
    <property type="match status" value="1"/>
</dbReference>
<dbReference type="CDD" id="cd01014">
    <property type="entry name" value="nicotinamidase_related"/>
    <property type="match status" value="1"/>
</dbReference>
<dbReference type="PANTHER" id="PTHR43540:SF1">
    <property type="entry name" value="ISOCHORISMATASE HYDROLASE"/>
    <property type="match status" value="1"/>
</dbReference>
<dbReference type="GO" id="GO:0016787">
    <property type="term" value="F:hydrolase activity"/>
    <property type="evidence" value="ECO:0007669"/>
    <property type="project" value="UniProtKB-KW"/>
</dbReference>
<accession>A0A381FCK7</accession>
<dbReference type="InterPro" id="IPR036380">
    <property type="entry name" value="Isochorismatase-like_sf"/>
</dbReference>